<dbReference type="AlphaFoldDB" id="A0A0A7EJ38"/>
<accession>A0A0A7EJ38</accession>
<dbReference type="OrthoDB" id="6401453at2"/>
<organism evidence="1 2">
    <name type="scientific">Pseudoalteromonas piratica</name>
    <dbReference type="NCBI Taxonomy" id="1348114"/>
    <lineage>
        <taxon>Bacteria</taxon>
        <taxon>Pseudomonadati</taxon>
        <taxon>Pseudomonadota</taxon>
        <taxon>Gammaproteobacteria</taxon>
        <taxon>Alteromonadales</taxon>
        <taxon>Pseudoalteromonadaceae</taxon>
        <taxon>Pseudoalteromonas</taxon>
    </lineage>
</organism>
<protein>
    <recommendedName>
        <fullName evidence="3">Lipoprotein</fullName>
    </recommendedName>
</protein>
<dbReference type="eggNOG" id="ENOG502Z8MU">
    <property type="taxonomic scope" value="Bacteria"/>
</dbReference>
<keyword evidence="2" id="KW-1185">Reference proteome</keyword>
<dbReference type="HOGENOM" id="CLU_1155756_0_0_6"/>
<dbReference type="STRING" id="1348114.OM33_15900"/>
<evidence type="ECO:0000313" key="2">
    <source>
        <dbReference type="Proteomes" id="UP000030341"/>
    </source>
</evidence>
<name>A0A0A7EJ38_9GAMM</name>
<evidence type="ECO:0000313" key="1">
    <source>
        <dbReference type="EMBL" id="AIY66624.1"/>
    </source>
</evidence>
<dbReference type="Proteomes" id="UP000030341">
    <property type="component" value="Chromosome 2"/>
</dbReference>
<dbReference type="EMBL" id="CP009889">
    <property type="protein sequence ID" value="AIY66624.1"/>
    <property type="molecule type" value="Genomic_DNA"/>
</dbReference>
<dbReference type="RefSeq" id="WP_040135000.1">
    <property type="nucleotide sequence ID" value="NZ_CP009889.1"/>
</dbReference>
<gene>
    <name evidence="1" type="ORF">OM33_15900</name>
</gene>
<dbReference type="KEGG" id="pseo:OM33_15900"/>
<evidence type="ECO:0008006" key="3">
    <source>
        <dbReference type="Google" id="ProtNLM"/>
    </source>
</evidence>
<proteinExistence type="predicted"/>
<sequence length="223" mass="24580">MNKKAGKAVFVASVLSLATVGCSDSITDDLDNALTHEAEFSFVNAMDYSLDFHLQKRSLTTGSSGLFDSKNRVAGNIQVNGYSSEYDYDYPAVMNQVNIGMRGAMSNSNEVKMHTNLSDDDEYWVIAWQNGVEKHLSLLEKKERDNANTFNVRIFANGVYPVTLKGSQVMTTERGKVSDFLTLDNCALDLTINGRAIDLCTGDFGESYLLVVNSDGKQVLVEE</sequence>
<dbReference type="PROSITE" id="PS51257">
    <property type="entry name" value="PROKAR_LIPOPROTEIN"/>
    <property type="match status" value="1"/>
</dbReference>
<reference evidence="1 2" key="1">
    <citation type="submission" date="2014-11" db="EMBL/GenBank/DDBJ databases">
        <title>Complete Genome Sequence of Pseudoalteromonas sp. Strain OCN003 Isolated from Kaneohe Bay, Oahu, Hawaii.</title>
        <authorList>
            <person name="Beurmann S."/>
            <person name="Videau P."/>
            <person name="Ushijima B."/>
            <person name="Smith A.M."/>
            <person name="Aeby G.S."/>
            <person name="Callahan S.M."/>
            <person name="Belcaid M."/>
        </authorList>
    </citation>
    <scope>NUCLEOTIDE SEQUENCE [LARGE SCALE GENOMIC DNA]</scope>
    <source>
        <strain evidence="1 2">OCN003</strain>
    </source>
</reference>